<dbReference type="CDD" id="cd07147">
    <property type="entry name" value="ALDH_F21_RNP123"/>
    <property type="match status" value="1"/>
</dbReference>
<accession>A0ABV4U2N6</accession>
<protein>
    <submittedName>
        <fullName evidence="6">Aldehyde dehydrogenase family protein</fullName>
    </submittedName>
</protein>
<keyword evidence="2 4" id="KW-0560">Oxidoreductase</keyword>
<dbReference type="Gene3D" id="3.40.309.10">
    <property type="entry name" value="Aldehyde Dehydrogenase, Chain A, domain 2"/>
    <property type="match status" value="1"/>
</dbReference>
<evidence type="ECO:0000259" key="5">
    <source>
        <dbReference type="Pfam" id="PF00171"/>
    </source>
</evidence>
<evidence type="ECO:0000256" key="1">
    <source>
        <dbReference type="ARBA" id="ARBA00009986"/>
    </source>
</evidence>
<comment type="caution">
    <text evidence="6">The sequence shown here is derived from an EMBL/GenBank/DDBJ whole genome shotgun (WGS) entry which is preliminary data.</text>
</comment>
<dbReference type="InterPro" id="IPR016162">
    <property type="entry name" value="Ald_DH_N"/>
</dbReference>
<evidence type="ECO:0000256" key="2">
    <source>
        <dbReference type="ARBA" id="ARBA00023002"/>
    </source>
</evidence>
<evidence type="ECO:0000256" key="3">
    <source>
        <dbReference type="PROSITE-ProRule" id="PRU10007"/>
    </source>
</evidence>
<gene>
    <name evidence="6" type="ORF">ACERK3_04785</name>
</gene>
<evidence type="ECO:0000256" key="4">
    <source>
        <dbReference type="RuleBase" id="RU003345"/>
    </source>
</evidence>
<dbReference type="InterPro" id="IPR029510">
    <property type="entry name" value="Ald_DH_CS_GLU"/>
</dbReference>
<dbReference type="EMBL" id="JBGUBD010000003">
    <property type="protein sequence ID" value="MFA9477607.1"/>
    <property type="molecule type" value="Genomic_DNA"/>
</dbReference>
<keyword evidence="7" id="KW-1185">Reference proteome</keyword>
<organism evidence="6 7">
    <name type="scientific">Natronomicrosphaera hydrolytica</name>
    <dbReference type="NCBI Taxonomy" id="3242702"/>
    <lineage>
        <taxon>Bacteria</taxon>
        <taxon>Pseudomonadati</taxon>
        <taxon>Planctomycetota</taxon>
        <taxon>Phycisphaerae</taxon>
        <taxon>Phycisphaerales</taxon>
        <taxon>Phycisphaeraceae</taxon>
        <taxon>Natronomicrosphaera</taxon>
    </lineage>
</organism>
<dbReference type="PROSITE" id="PS00687">
    <property type="entry name" value="ALDEHYDE_DEHYDR_GLU"/>
    <property type="match status" value="1"/>
</dbReference>
<dbReference type="InterPro" id="IPR016161">
    <property type="entry name" value="Ald_DH/histidinol_DH"/>
</dbReference>
<proteinExistence type="inferred from homology"/>
<dbReference type="InterPro" id="IPR015590">
    <property type="entry name" value="Aldehyde_DH_dom"/>
</dbReference>
<feature type="domain" description="Aldehyde dehydrogenase" evidence="5">
    <location>
        <begin position="23"/>
        <end position="470"/>
    </location>
</feature>
<dbReference type="PANTHER" id="PTHR42991">
    <property type="entry name" value="ALDEHYDE DEHYDROGENASE"/>
    <property type="match status" value="1"/>
</dbReference>
<reference evidence="6 7" key="1">
    <citation type="submission" date="2024-08" db="EMBL/GenBank/DDBJ databases">
        <title>Whole-genome sequencing of halo(alkali)philic microorganisms from hypersaline lakes.</title>
        <authorList>
            <person name="Sorokin D.Y."/>
            <person name="Merkel A.Y."/>
            <person name="Messina E."/>
            <person name="Yakimov M."/>
        </authorList>
    </citation>
    <scope>NUCLEOTIDE SEQUENCE [LARGE SCALE GENOMIC DNA]</scope>
    <source>
        <strain evidence="6 7">AB-hyl4</strain>
    </source>
</reference>
<dbReference type="PANTHER" id="PTHR42991:SF1">
    <property type="entry name" value="ALDEHYDE DEHYDROGENASE"/>
    <property type="match status" value="1"/>
</dbReference>
<evidence type="ECO:0000313" key="6">
    <source>
        <dbReference type="EMBL" id="MFA9477607.1"/>
    </source>
</evidence>
<feature type="active site" evidence="3">
    <location>
        <position position="251"/>
    </location>
</feature>
<sequence length="476" mass="51994">MLDLDTTHPYFIGGEPLTPNRGMAVLDKYRGVPVTRVARADAKAVSQAICRAAAAAQEMRALDVYQRQSILRKLASLVKQRREELAELICVEAGKPIVVARAEVQRAVDTFKSAAEACGQVSGEVLPMDLTERGSQHVGMTMRVPVGPCALITPFNFPLNLVVHKVAPAIAAGCPFVLKPSPQTPLCAIALGQMLRETALPPGSWSIVTCSNEDAAALVEDDRIRLLSFTGSDLVGWQLKAKAAKKKVVLELGGNAAVIVDRDWDMADALERITFGAFYQSGQSCISVQRIIVHDDVYEHFRHRFVEGARRLKMGDPREEETIIGPMISEQAAERLESRVNAAVEQGGRVLCGGGRKGAMFEPTVLEAVPEACELVSEEAFGPVAVLSRFREFKHALAEVNRSRFGLQAGVFTRDMVKAHQAWDELEVGAVLIGEIPSWRADHMPYGGVKDSGIGREGPRYAMEAMTELRLMVVRR</sequence>
<dbReference type="SUPFAM" id="SSF53720">
    <property type="entry name" value="ALDH-like"/>
    <property type="match status" value="1"/>
</dbReference>
<dbReference type="InterPro" id="IPR016163">
    <property type="entry name" value="Ald_DH_C"/>
</dbReference>
<dbReference type="RefSeq" id="WP_425344536.1">
    <property type="nucleotide sequence ID" value="NZ_JBGUBD010000003.1"/>
</dbReference>
<comment type="similarity">
    <text evidence="1 4">Belongs to the aldehyde dehydrogenase family.</text>
</comment>
<dbReference type="InterPro" id="IPR051020">
    <property type="entry name" value="ALDH-related_metabolic_enz"/>
</dbReference>
<evidence type="ECO:0000313" key="7">
    <source>
        <dbReference type="Proteomes" id="UP001575105"/>
    </source>
</evidence>
<name>A0ABV4U2N6_9BACT</name>
<dbReference type="Proteomes" id="UP001575105">
    <property type="component" value="Unassembled WGS sequence"/>
</dbReference>
<dbReference type="Gene3D" id="3.40.605.10">
    <property type="entry name" value="Aldehyde Dehydrogenase, Chain A, domain 1"/>
    <property type="match status" value="1"/>
</dbReference>
<dbReference type="Pfam" id="PF00171">
    <property type="entry name" value="Aldedh"/>
    <property type="match status" value="1"/>
</dbReference>